<proteinExistence type="predicted"/>
<sequence>MHDITSENGLRLIDFASGGGLVMKSTMFPRKDIYKGTWKAPNGRYTNHIDHVMINTRFKNCIQEVKTVRGADCDSDHYLVKGKLNVKLKKLGVRKGTMVDRYEVSKFKDKTVCDLFKQRTNEAMSNLHINQLDTIDGKWKAIKETLKVVTDTTIGKQKKVKKPWFNTPCEEALNRRKEARLLWINDPTNREKESTYKERQKEASNIFRFEKRNTRKIYCGKPRPTIELTKLVSCIRRLMQLGVGTKNMKNS</sequence>
<accession>A0A8R2JWW6</accession>
<dbReference type="GeneID" id="103311136"/>
<evidence type="ECO:0000313" key="1">
    <source>
        <dbReference type="EnsemblMetazoa" id="XP_029348267.1"/>
    </source>
</evidence>
<reference evidence="2" key="1">
    <citation type="submission" date="2010-06" db="EMBL/GenBank/DDBJ databases">
        <authorList>
            <person name="Jiang H."/>
            <person name="Abraham K."/>
            <person name="Ali S."/>
            <person name="Alsbrooks S.L."/>
            <person name="Anim B.N."/>
            <person name="Anosike U.S."/>
            <person name="Attaway T."/>
            <person name="Bandaranaike D.P."/>
            <person name="Battles P.K."/>
            <person name="Bell S.N."/>
            <person name="Bell A.V."/>
            <person name="Beltran B."/>
            <person name="Bickham C."/>
            <person name="Bustamante Y."/>
            <person name="Caleb T."/>
            <person name="Canada A."/>
            <person name="Cardenas V."/>
            <person name="Carter K."/>
            <person name="Chacko J."/>
            <person name="Chandrabose M.N."/>
            <person name="Chavez D."/>
            <person name="Chavez A."/>
            <person name="Chen L."/>
            <person name="Chu H.-S."/>
            <person name="Claassen K.J."/>
            <person name="Cockrell R."/>
            <person name="Collins M."/>
            <person name="Cooper J.A."/>
            <person name="Cree A."/>
            <person name="Curry S.M."/>
            <person name="Da Y."/>
            <person name="Dao M.D."/>
            <person name="Das B."/>
            <person name="Davila M.-L."/>
            <person name="Davy-Carroll L."/>
            <person name="Denson S."/>
            <person name="Dinh H."/>
            <person name="Ebong V.E."/>
            <person name="Edwards J.R."/>
            <person name="Egan A."/>
            <person name="El-Daye J."/>
            <person name="Escobedo L."/>
            <person name="Fernandez S."/>
            <person name="Fernando P.R."/>
            <person name="Flagg N."/>
            <person name="Forbes L.D."/>
            <person name="Fowler R.G."/>
            <person name="Fu Q."/>
            <person name="Gabisi R.A."/>
            <person name="Ganer J."/>
            <person name="Garbino Pronczuk A."/>
            <person name="Garcia R.M."/>
            <person name="Garner T."/>
            <person name="Garrett T.E."/>
            <person name="Gonzalez D.A."/>
            <person name="Hamid H."/>
            <person name="Hawkins E.S."/>
            <person name="Hirani K."/>
            <person name="Hogues M.E."/>
            <person name="Hollins B."/>
            <person name="Hsiao C.-H."/>
            <person name="Jabil R."/>
            <person name="James M.L."/>
            <person name="Jhangiani S.N."/>
            <person name="Johnson B."/>
            <person name="Johnson Q."/>
            <person name="Joshi V."/>
            <person name="Kalu J.B."/>
            <person name="Kam C."/>
            <person name="Kashfia A."/>
            <person name="Keebler J."/>
            <person name="Kisamo H."/>
            <person name="Kovar C.L."/>
            <person name="Lago L.A."/>
            <person name="Lai C.-Y."/>
            <person name="Laidlaw J."/>
            <person name="Lara F."/>
            <person name="Le T.-K."/>
            <person name="Lee S.L."/>
            <person name="Legall F.H."/>
            <person name="Lemon S.J."/>
            <person name="Lewis L.R."/>
            <person name="Li B."/>
            <person name="Liu Y."/>
            <person name="Liu Y.-S."/>
            <person name="Lopez J."/>
            <person name="Lozado R.J."/>
            <person name="Lu J."/>
            <person name="Madu R.C."/>
            <person name="Maheshwari M."/>
            <person name="Maheshwari R."/>
            <person name="Malloy K."/>
            <person name="Martinez E."/>
            <person name="Mathew T."/>
            <person name="Mercado I.C."/>
            <person name="Mercado C."/>
            <person name="Meyer B."/>
            <person name="Montgomery K."/>
            <person name="Morgan M.B."/>
            <person name="Munidasa M."/>
            <person name="Nazareth L.V."/>
            <person name="Nelson J."/>
            <person name="Ng B.M."/>
            <person name="Nguyen N.B."/>
            <person name="Nguyen P.Q."/>
            <person name="Nguyen T."/>
            <person name="Obregon M."/>
            <person name="Okwuonu G.O."/>
            <person name="Onwere C.G."/>
            <person name="Orozco G."/>
            <person name="Parra A."/>
            <person name="Patel S."/>
            <person name="Patil S."/>
            <person name="Perez A."/>
            <person name="Perez Y."/>
            <person name="Pham C."/>
            <person name="Primus E.L."/>
            <person name="Pu L.-L."/>
            <person name="Puazo M."/>
            <person name="Qin X."/>
            <person name="Quiroz J.B."/>
            <person name="Reese J."/>
            <person name="Richards S."/>
            <person name="Rives C.M."/>
            <person name="Robberts R."/>
            <person name="Ruiz S.J."/>
            <person name="Ruiz M.J."/>
            <person name="Santibanez J."/>
            <person name="Schneider B.W."/>
            <person name="Sisson I."/>
            <person name="Smith M."/>
            <person name="Sodergren E."/>
            <person name="Song X.-Z."/>
            <person name="Song B.B."/>
            <person name="Summersgill H."/>
            <person name="Thelus R."/>
            <person name="Thornton R.D."/>
            <person name="Trejos Z.Y."/>
            <person name="Usmani K."/>
            <person name="Vattathil S."/>
            <person name="Villasana D."/>
            <person name="Walker D.L."/>
            <person name="Wang S."/>
            <person name="Wang K."/>
            <person name="White C.S."/>
            <person name="Williams A.C."/>
            <person name="Williamson J."/>
            <person name="Wilson K."/>
            <person name="Woghiren I.O."/>
            <person name="Woodworth J.R."/>
            <person name="Worley K.C."/>
            <person name="Wright R.A."/>
            <person name="Wu W."/>
            <person name="Young L."/>
            <person name="Zhang L."/>
            <person name="Zhang J."/>
            <person name="Zhu Y."/>
            <person name="Muzny D.M."/>
            <person name="Weinstock G."/>
            <person name="Gibbs R.A."/>
        </authorList>
    </citation>
    <scope>NUCLEOTIDE SEQUENCE [LARGE SCALE GENOMIC DNA]</scope>
    <source>
        <strain evidence="2">LSR1</strain>
    </source>
</reference>
<name>A0A8R2JWW6_ACYPI</name>
<organism evidence="1 2">
    <name type="scientific">Acyrthosiphon pisum</name>
    <name type="common">Pea aphid</name>
    <dbReference type="NCBI Taxonomy" id="7029"/>
    <lineage>
        <taxon>Eukaryota</taxon>
        <taxon>Metazoa</taxon>
        <taxon>Ecdysozoa</taxon>
        <taxon>Arthropoda</taxon>
        <taxon>Hexapoda</taxon>
        <taxon>Insecta</taxon>
        <taxon>Pterygota</taxon>
        <taxon>Neoptera</taxon>
        <taxon>Paraneoptera</taxon>
        <taxon>Hemiptera</taxon>
        <taxon>Sternorrhyncha</taxon>
        <taxon>Aphidomorpha</taxon>
        <taxon>Aphidoidea</taxon>
        <taxon>Aphididae</taxon>
        <taxon>Macrosiphini</taxon>
        <taxon>Acyrthosiphon</taxon>
    </lineage>
</organism>
<dbReference type="RefSeq" id="XP_029348267.1">
    <property type="nucleotide sequence ID" value="XM_029492407.1"/>
</dbReference>
<reference evidence="1" key="2">
    <citation type="submission" date="2022-06" db="UniProtKB">
        <authorList>
            <consortium name="EnsemblMetazoa"/>
        </authorList>
    </citation>
    <scope>IDENTIFICATION</scope>
</reference>
<dbReference type="KEGG" id="api:103311136"/>
<dbReference type="EnsemblMetazoa" id="XM_029492407.1">
    <property type="protein sequence ID" value="XP_029348267.1"/>
    <property type="gene ID" value="LOC103311136"/>
</dbReference>
<dbReference type="OrthoDB" id="6596183at2759"/>
<dbReference type="Proteomes" id="UP000007819">
    <property type="component" value="Unassembled WGS sequence"/>
</dbReference>
<dbReference type="InterPro" id="IPR036691">
    <property type="entry name" value="Endo/exonu/phosph_ase_sf"/>
</dbReference>
<dbReference type="AlphaFoldDB" id="A0A8R2JWW6"/>
<dbReference type="Gene3D" id="3.60.10.10">
    <property type="entry name" value="Endonuclease/exonuclease/phosphatase"/>
    <property type="match status" value="1"/>
</dbReference>
<protein>
    <submittedName>
        <fullName evidence="1">Uncharacterized protein</fullName>
    </submittedName>
</protein>
<keyword evidence="2" id="KW-1185">Reference proteome</keyword>
<evidence type="ECO:0000313" key="2">
    <source>
        <dbReference type="Proteomes" id="UP000007819"/>
    </source>
</evidence>